<dbReference type="InterPro" id="IPR029269">
    <property type="entry name" value="Zf-tcix"/>
</dbReference>
<feature type="domain" description="SWIM-type" evidence="2">
    <location>
        <begin position="211"/>
        <end position="258"/>
    </location>
</feature>
<dbReference type="Proteomes" id="UP001372834">
    <property type="component" value="Unassembled WGS sequence"/>
</dbReference>
<dbReference type="PANTHER" id="PTHR13518:SF1">
    <property type="entry name" value="C2ORF42 HOMOLOG"/>
    <property type="match status" value="1"/>
</dbReference>
<protein>
    <recommendedName>
        <fullName evidence="2">SWIM-type domain-containing protein</fullName>
    </recommendedName>
</protein>
<keyword evidence="1" id="KW-0863">Zinc-finger</keyword>
<keyword evidence="1" id="KW-0479">Metal-binding</keyword>
<evidence type="ECO:0000259" key="2">
    <source>
        <dbReference type="PROSITE" id="PS50966"/>
    </source>
</evidence>
<dbReference type="GO" id="GO:0005634">
    <property type="term" value="C:nucleus"/>
    <property type="evidence" value="ECO:0007669"/>
    <property type="project" value="TreeGrafter"/>
</dbReference>
<dbReference type="PROSITE" id="PS50966">
    <property type="entry name" value="ZF_SWIM"/>
    <property type="match status" value="1"/>
</dbReference>
<dbReference type="GO" id="GO:0008270">
    <property type="term" value="F:zinc ion binding"/>
    <property type="evidence" value="ECO:0007669"/>
    <property type="project" value="UniProtKB-KW"/>
</dbReference>
<dbReference type="InterPro" id="IPR026049">
    <property type="entry name" value="C2orf42"/>
</dbReference>
<proteinExistence type="predicted"/>
<evidence type="ECO:0000313" key="3">
    <source>
        <dbReference type="EMBL" id="KAK6620785.1"/>
    </source>
</evidence>
<name>A0AAN8NLH7_POLSC</name>
<dbReference type="InterPro" id="IPR007527">
    <property type="entry name" value="Znf_SWIM"/>
</dbReference>
<comment type="caution">
    <text evidence="3">The sequence shown here is derived from an EMBL/GenBank/DDBJ whole genome shotgun (WGS) entry which is preliminary data.</text>
</comment>
<dbReference type="EMBL" id="JAWJWE010000039">
    <property type="protein sequence ID" value="KAK6620785.1"/>
    <property type="molecule type" value="Genomic_DNA"/>
</dbReference>
<reference evidence="3 4" key="1">
    <citation type="submission" date="2023-10" db="EMBL/GenBank/DDBJ databases">
        <title>Genomes of two closely related lineages of the louse Polyplax serrata with different host specificities.</title>
        <authorList>
            <person name="Martinu J."/>
            <person name="Tarabai H."/>
            <person name="Stefka J."/>
            <person name="Hypsa V."/>
        </authorList>
    </citation>
    <scope>NUCLEOTIDE SEQUENCE [LARGE SCALE GENOMIC DNA]</scope>
    <source>
        <strain evidence="3">HR10_N</strain>
    </source>
</reference>
<dbReference type="PANTHER" id="PTHR13518">
    <property type="entry name" value="PUTATIVE TREBLE-CLEF ZINC-FINGER C2ORF42 FAMILY MEMBER"/>
    <property type="match status" value="1"/>
</dbReference>
<dbReference type="AlphaFoldDB" id="A0AAN8NLH7"/>
<gene>
    <name evidence="3" type="ORF">RUM43_011080</name>
</gene>
<sequence>MPKNQFQILGLGRATLRGVKKCPKCGTSNGTRGISCKNKSCDVVFKESGGRKKFSMEACRLNTGTSTRVYSVRVRDKGPDYRGFVQLPIIQPSTMTIDESLLTSQSTALCFVEPCQRNFNNSILQCHERDGEISPVICNHIRAALRCFSEAIPLSINTSVLDVLNINEEIRKDVWTLLTEAVGPVVQRVSKNIMAVKCKASPKHPLGYLHFSFNLTNKGESENQFSCSCSMFKENIKTRNREEQARCPHFYACVCAFVNNENLCEEFSSFIRLEIPLLSPTVQTNTEIFTGLSENDTDPLSQILSESDCKVEVFREDVNNILSENIAEDAIIFSSQNDIDSQSIGSLKVIMDTEGLGFSMDKSSLLEDITSPCDINSKELVPIETETLISTTTMDLSTASLISSIDLPSLAGPMDFQSVSSTPPCLQTIDSTAQFSNLNSALFLEAVMGPDIVISDPNSWVQPTPRIDNSASCNKVNLNFMEWLGTVTETINQHMHYQFDGKPNPLVFHVPQKFFDKLKERIIFVRKKKLPTNVTTFIRKDSIPMGMFTKYTWSLTNIMHVRYVFDTPHMPLKIFQAFMKDKDGSFVPSWENLQISLDEMKTNHPLLKPAQYKTFIRVGLMSVDQIEPTPFKIEWIPDVLPLSHIGELRIQFEFGHIPHKKSC</sequence>
<accession>A0AAN8NLH7</accession>
<organism evidence="3 4">
    <name type="scientific">Polyplax serrata</name>
    <name type="common">Common mouse louse</name>
    <dbReference type="NCBI Taxonomy" id="468196"/>
    <lineage>
        <taxon>Eukaryota</taxon>
        <taxon>Metazoa</taxon>
        <taxon>Ecdysozoa</taxon>
        <taxon>Arthropoda</taxon>
        <taxon>Hexapoda</taxon>
        <taxon>Insecta</taxon>
        <taxon>Pterygota</taxon>
        <taxon>Neoptera</taxon>
        <taxon>Paraneoptera</taxon>
        <taxon>Psocodea</taxon>
        <taxon>Troctomorpha</taxon>
        <taxon>Phthiraptera</taxon>
        <taxon>Anoplura</taxon>
        <taxon>Polyplacidae</taxon>
        <taxon>Polyplax</taxon>
    </lineage>
</organism>
<evidence type="ECO:0000313" key="4">
    <source>
        <dbReference type="Proteomes" id="UP001372834"/>
    </source>
</evidence>
<evidence type="ECO:0000256" key="1">
    <source>
        <dbReference type="PROSITE-ProRule" id="PRU00325"/>
    </source>
</evidence>
<keyword evidence="1" id="KW-0862">Zinc</keyword>
<dbReference type="Pfam" id="PF14952">
    <property type="entry name" value="zf-tcix"/>
    <property type="match status" value="1"/>
</dbReference>